<name>X1CV01_9ZZZZ</name>
<protein>
    <submittedName>
        <fullName evidence="1">Uncharacterized protein</fullName>
    </submittedName>
</protein>
<evidence type="ECO:0000313" key="1">
    <source>
        <dbReference type="EMBL" id="GAH11637.1"/>
    </source>
</evidence>
<dbReference type="AlphaFoldDB" id="X1CV01"/>
<reference evidence="1" key="1">
    <citation type="journal article" date="2014" name="Front. Microbiol.">
        <title>High frequency of phylogenetically diverse reductive dehalogenase-homologous genes in deep subseafloor sedimentary metagenomes.</title>
        <authorList>
            <person name="Kawai M."/>
            <person name="Futagami T."/>
            <person name="Toyoda A."/>
            <person name="Takaki Y."/>
            <person name="Nishi S."/>
            <person name="Hori S."/>
            <person name="Arai W."/>
            <person name="Tsubouchi T."/>
            <person name="Morono Y."/>
            <person name="Uchiyama I."/>
            <person name="Ito T."/>
            <person name="Fujiyama A."/>
            <person name="Inagaki F."/>
            <person name="Takami H."/>
        </authorList>
    </citation>
    <scope>NUCLEOTIDE SEQUENCE</scope>
    <source>
        <strain evidence="1">Expedition CK06-06</strain>
    </source>
</reference>
<sequence>MASTATQAQTAKNRISVLANESLGLMSDDNSAGSAVSTPFPVVIDNDAGLNFDLGGGG</sequence>
<organism evidence="1">
    <name type="scientific">marine sediment metagenome</name>
    <dbReference type="NCBI Taxonomy" id="412755"/>
    <lineage>
        <taxon>unclassified sequences</taxon>
        <taxon>metagenomes</taxon>
        <taxon>ecological metagenomes</taxon>
    </lineage>
</organism>
<dbReference type="EMBL" id="BART01039200">
    <property type="protein sequence ID" value="GAH11637.1"/>
    <property type="molecule type" value="Genomic_DNA"/>
</dbReference>
<gene>
    <name evidence="1" type="ORF">S01H4_64565</name>
</gene>
<accession>X1CV01</accession>
<proteinExistence type="predicted"/>
<feature type="non-terminal residue" evidence="1">
    <location>
        <position position="58"/>
    </location>
</feature>
<comment type="caution">
    <text evidence="1">The sequence shown here is derived from an EMBL/GenBank/DDBJ whole genome shotgun (WGS) entry which is preliminary data.</text>
</comment>